<reference evidence="1 2" key="1">
    <citation type="submission" date="2017-05" db="EMBL/GenBank/DDBJ databases">
        <title>Isolation of Rhodococcus sp. S2-17 biodegrading of BP-3.</title>
        <authorList>
            <person name="Lee Y."/>
            <person name="Kim K.H."/>
            <person name="Chun B.H."/>
            <person name="Jung H.S."/>
            <person name="Jeon C.O."/>
        </authorList>
    </citation>
    <scope>NUCLEOTIDE SEQUENCE [LARGE SCALE GENOMIC DNA]</scope>
    <source>
        <strain evidence="1 2">S2-17</strain>
    </source>
</reference>
<dbReference type="Proteomes" id="UP000245711">
    <property type="component" value="Chromosome"/>
</dbReference>
<gene>
    <name evidence="1" type="ORF">CBI38_04520</name>
</gene>
<accession>A0A2S2C396</accession>
<dbReference type="AlphaFoldDB" id="A0A2S2C396"/>
<sequence>MGWTSESRYPRGVFGECLASEDAAEDDLRLAPDDRVTCPLHHRWIYRCVASPAHINAVTRHRWCRSCAVPLPVVIDEIAGTVTIVCTRCGDGGSPATTRLIAACRASLATSKQRARQPA</sequence>
<protein>
    <submittedName>
        <fullName evidence="1">Uncharacterized protein</fullName>
    </submittedName>
</protein>
<dbReference type="OrthoDB" id="4467390at2"/>
<organism evidence="1 2">
    <name type="scientific">Rhodococcus oxybenzonivorans</name>
    <dbReference type="NCBI Taxonomy" id="1990687"/>
    <lineage>
        <taxon>Bacteria</taxon>
        <taxon>Bacillati</taxon>
        <taxon>Actinomycetota</taxon>
        <taxon>Actinomycetes</taxon>
        <taxon>Mycobacteriales</taxon>
        <taxon>Nocardiaceae</taxon>
        <taxon>Rhodococcus</taxon>
    </lineage>
</organism>
<keyword evidence="2" id="KW-1185">Reference proteome</keyword>
<proteinExistence type="predicted"/>
<evidence type="ECO:0000313" key="2">
    <source>
        <dbReference type="Proteomes" id="UP000245711"/>
    </source>
</evidence>
<dbReference type="EMBL" id="CP021354">
    <property type="protein sequence ID" value="AWK75340.1"/>
    <property type="molecule type" value="Genomic_DNA"/>
</dbReference>
<name>A0A2S2C396_9NOCA</name>
<evidence type="ECO:0000313" key="1">
    <source>
        <dbReference type="EMBL" id="AWK75340.1"/>
    </source>
</evidence>
<dbReference type="KEGG" id="roz:CBI38_04520"/>